<feature type="coiled-coil region" evidence="1">
    <location>
        <begin position="310"/>
        <end position="357"/>
    </location>
</feature>
<feature type="chain" id="PRO_5026249582" evidence="2">
    <location>
        <begin position="27"/>
        <end position="383"/>
    </location>
</feature>
<dbReference type="Proteomes" id="UP000799291">
    <property type="component" value="Unassembled WGS sequence"/>
</dbReference>
<dbReference type="AlphaFoldDB" id="A0A6G1IMC9"/>
<accession>A0A6G1IMC9</accession>
<reference evidence="3" key="1">
    <citation type="journal article" date="2020" name="Stud. Mycol.">
        <title>101 Dothideomycetes genomes: a test case for predicting lifestyles and emergence of pathogens.</title>
        <authorList>
            <person name="Haridas S."/>
            <person name="Albert R."/>
            <person name="Binder M."/>
            <person name="Bloem J."/>
            <person name="Labutti K."/>
            <person name="Salamov A."/>
            <person name="Andreopoulos B."/>
            <person name="Baker S."/>
            <person name="Barry K."/>
            <person name="Bills G."/>
            <person name="Bluhm B."/>
            <person name="Cannon C."/>
            <person name="Castanera R."/>
            <person name="Culley D."/>
            <person name="Daum C."/>
            <person name="Ezra D."/>
            <person name="Gonzalez J."/>
            <person name="Henrissat B."/>
            <person name="Kuo A."/>
            <person name="Liang C."/>
            <person name="Lipzen A."/>
            <person name="Lutzoni F."/>
            <person name="Magnuson J."/>
            <person name="Mondo S."/>
            <person name="Nolan M."/>
            <person name="Ohm R."/>
            <person name="Pangilinan J."/>
            <person name="Park H.-J."/>
            <person name="Ramirez L."/>
            <person name="Alfaro M."/>
            <person name="Sun H."/>
            <person name="Tritt A."/>
            <person name="Yoshinaga Y."/>
            <person name="Zwiers L.-H."/>
            <person name="Turgeon B."/>
            <person name="Goodwin S."/>
            <person name="Spatafora J."/>
            <person name="Crous P."/>
            <person name="Grigoriev I."/>
        </authorList>
    </citation>
    <scope>NUCLEOTIDE SEQUENCE</scope>
    <source>
        <strain evidence="3">CBS 122367</strain>
    </source>
</reference>
<dbReference type="OrthoDB" id="426718at2759"/>
<dbReference type="InterPro" id="IPR021838">
    <property type="entry name" value="DUF3431"/>
</dbReference>
<evidence type="ECO:0000313" key="3">
    <source>
        <dbReference type="EMBL" id="KAF2679397.1"/>
    </source>
</evidence>
<evidence type="ECO:0000313" key="4">
    <source>
        <dbReference type="Proteomes" id="UP000799291"/>
    </source>
</evidence>
<sequence>MSPNTRRISAVALFLILLALFYRARSGTQLRTQLLRPLDGDSYAISNDAITSGIRPAFFPGVAKPAGSNYSRILVVPKTKDEDVGWIRDELPEVPAAVYEVDNPAARLRVPKNKGHEAMVYLTYIIDHYDEDLPNVIIFVHSHRGTWHNNFILDLDTPKTIKRLRDDRVTRQGYMNLRCHLDPGCPNWIHLDRAEVDYDMVIKPEEKAFSPELFIELFPGHRPPPVLSQPCCAQFAVSSERVRDNPKALYEHLRNWLLETSLPDTDSGRIFEYTWQYLFTRNAEVCPSTNACYCDGYGICFGGAVNLEEFLKTLKKKEGVEDELDAAQKEGKGEGVLQEIRARKNMLDKELSELKEAAYKRGEDEANRAIERERLPNYPYVQA</sequence>
<evidence type="ECO:0000256" key="1">
    <source>
        <dbReference type="SAM" id="Coils"/>
    </source>
</evidence>
<dbReference type="EMBL" id="MU005603">
    <property type="protein sequence ID" value="KAF2679397.1"/>
    <property type="molecule type" value="Genomic_DNA"/>
</dbReference>
<proteinExistence type="predicted"/>
<dbReference type="Pfam" id="PF11913">
    <property type="entry name" value="DUF3431"/>
    <property type="match status" value="1"/>
</dbReference>
<organism evidence="3 4">
    <name type="scientific">Lentithecium fluviatile CBS 122367</name>
    <dbReference type="NCBI Taxonomy" id="1168545"/>
    <lineage>
        <taxon>Eukaryota</taxon>
        <taxon>Fungi</taxon>
        <taxon>Dikarya</taxon>
        <taxon>Ascomycota</taxon>
        <taxon>Pezizomycotina</taxon>
        <taxon>Dothideomycetes</taxon>
        <taxon>Pleosporomycetidae</taxon>
        <taxon>Pleosporales</taxon>
        <taxon>Massarineae</taxon>
        <taxon>Lentitheciaceae</taxon>
        <taxon>Lentithecium</taxon>
    </lineage>
</organism>
<keyword evidence="4" id="KW-1185">Reference proteome</keyword>
<name>A0A6G1IMC9_9PLEO</name>
<keyword evidence="2" id="KW-0732">Signal</keyword>
<evidence type="ECO:0000256" key="2">
    <source>
        <dbReference type="SAM" id="SignalP"/>
    </source>
</evidence>
<dbReference type="PANTHER" id="PTHR37490:SF3">
    <property type="entry name" value="DUF3431 DOMAIN CONTAINING PROTEIN"/>
    <property type="match status" value="1"/>
</dbReference>
<gene>
    <name evidence="3" type="ORF">K458DRAFT_422220</name>
</gene>
<dbReference type="PANTHER" id="PTHR37490">
    <property type="entry name" value="EXPRESSED PROTEIN"/>
    <property type="match status" value="1"/>
</dbReference>
<feature type="signal peptide" evidence="2">
    <location>
        <begin position="1"/>
        <end position="26"/>
    </location>
</feature>
<keyword evidence="1" id="KW-0175">Coiled coil</keyword>
<protein>
    <submittedName>
        <fullName evidence="3">Uncharacterized protein</fullName>
    </submittedName>
</protein>